<sequence length="160" mass="18559">MMEKGIEKPVSDVSPILERHGLWETFDRLRRTRLPSSMLEHLTDLKEQMSIPFRPQCRAGSLFEVALQLEAHAGVRFAAFDPQLLETIRLGQLVPNESLPGQPKQETFDESNIVTTMAVWQPAWLEERQAAEFAPLLRARRRRFREREKRMQPKNAAVEP</sequence>
<protein>
    <submittedName>
        <fullName evidence="1">Uncharacterized protein</fullName>
    </submittedName>
</protein>
<reference evidence="1 2" key="1">
    <citation type="journal article" date="2020" name="J. Phycol.">
        <title>Comparative genome analysis reveals Cyanidiococcus gen. nov., a new extremophilic red algal genus sister to Cyanidioschyzon (Cyanidioschyzonaceae, Rhodophyta).</title>
        <authorList>
            <person name="Liu S.-L."/>
            <person name="Chiang Y.-R."/>
            <person name="Yoon H.S."/>
            <person name="Fu H.-Y."/>
        </authorList>
    </citation>
    <scope>NUCLEOTIDE SEQUENCE [LARGE SCALE GENOMIC DNA]</scope>
    <source>
        <strain evidence="1 2">THAL066</strain>
    </source>
</reference>
<organism evidence="1 2">
    <name type="scientific">Cyanidiococcus yangmingshanensis</name>
    <dbReference type="NCBI Taxonomy" id="2690220"/>
    <lineage>
        <taxon>Eukaryota</taxon>
        <taxon>Rhodophyta</taxon>
        <taxon>Bangiophyceae</taxon>
        <taxon>Cyanidiales</taxon>
        <taxon>Cyanidiaceae</taxon>
        <taxon>Cyanidiococcus</taxon>
    </lineage>
</organism>
<dbReference type="Proteomes" id="UP000530660">
    <property type="component" value="Unassembled WGS sequence"/>
</dbReference>
<gene>
    <name evidence="1" type="ORF">F1559_003058</name>
</gene>
<name>A0A7J7IKN3_9RHOD</name>
<accession>A0A7J7IKN3</accession>
<evidence type="ECO:0000313" key="2">
    <source>
        <dbReference type="Proteomes" id="UP000530660"/>
    </source>
</evidence>
<dbReference type="AlphaFoldDB" id="A0A7J7IKN3"/>
<dbReference type="OrthoDB" id="10431811at2759"/>
<evidence type="ECO:0000313" key="1">
    <source>
        <dbReference type="EMBL" id="KAF6003588.1"/>
    </source>
</evidence>
<dbReference type="EMBL" id="VWRR01000006">
    <property type="protein sequence ID" value="KAF6003588.1"/>
    <property type="molecule type" value="Genomic_DNA"/>
</dbReference>
<comment type="caution">
    <text evidence="1">The sequence shown here is derived from an EMBL/GenBank/DDBJ whole genome shotgun (WGS) entry which is preliminary data.</text>
</comment>
<proteinExistence type="predicted"/>
<keyword evidence="2" id="KW-1185">Reference proteome</keyword>